<organism evidence="4 5">
    <name type="scientific">Gemmata obscuriglobus</name>
    <dbReference type="NCBI Taxonomy" id="114"/>
    <lineage>
        <taxon>Bacteria</taxon>
        <taxon>Pseudomonadati</taxon>
        <taxon>Planctomycetota</taxon>
        <taxon>Planctomycetia</taxon>
        <taxon>Gemmatales</taxon>
        <taxon>Gemmataceae</taxon>
        <taxon>Gemmata</taxon>
    </lineage>
</organism>
<accession>A0A2Z3GWJ5</accession>
<dbReference type="InterPro" id="IPR014338">
    <property type="entry name" value="CHP02996_rpt-companion-dom"/>
</dbReference>
<proteinExistence type="predicted"/>
<keyword evidence="1" id="KW-0863">Zinc-finger</keyword>
<gene>
    <name evidence="4" type="ORF">C1280_02185</name>
</gene>
<evidence type="ECO:0000256" key="2">
    <source>
        <dbReference type="SAM" id="MobiDB-lite"/>
    </source>
</evidence>
<sequence>MPQPPFDVVWTAEYVRALAPRAAPSARKVLAQGGLQAVEPTADGRGWWGECRAPVGGYQVTVRRGWDRLNCRCDCPSPTAPCAHALALLLHLVEHPELRATAGAPEPPPGDFEALLRAVFASPDDDTPRLVFADYLDENGQPDRATLIRLQCEQARLRANSNRYKELARLIGRLAPDIRKRTGVFPYAERYTGMRYAFRRGFLHLIGRFKPFDLDTAPARFVNLFRDGWVESVRTTVADGSGLAAGWGALLARVAELDTSARPHGNAMPALIAATAAARASGRLVRFTVHKQDQGLFNWLALLRDYERKPDPPAGLRADRGEDGAGTPPPEADR</sequence>
<evidence type="ECO:0000313" key="4">
    <source>
        <dbReference type="EMBL" id="AWM35937.1"/>
    </source>
</evidence>
<dbReference type="KEGG" id="gog:C1280_02185"/>
<dbReference type="PROSITE" id="PS50966">
    <property type="entry name" value="ZF_SWIM"/>
    <property type="match status" value="1"/>
</dbReference>
<evidence type="ECO:0000259" key="3">
    <source>
        <dbReference type="PROSITE" id="PS50966"/>
    </source>
</evidence>
<evidence type="ECO:0000256" key="1">
    <source>
        <dbReference type="PROSITE-ProRule" id="PRU00325"/>
    </source>
</evidence>
<feature type="compositionally biased region" description="Basic and acidic residues" evidence="2">
    <location>
        <begin position="311"/>
        <end position="323"/>
    </location>
</feature>
<name>A0A2Z3GWJ5_9BACT</name>
<dbReference type="Proteomes" id="UP000245802">
    <property type="component" value="Chromosome"/>
</dbReference>
<dbReference type="InterPro" id="IPR007527">
    <property type="entry name" value="Znf_SWIM"/>
</dbReference>
<dbReference type="AlphaFoldDB" id="A0A2Z3GWJ5"/>
<evidence type="ECO:0000313" key="5">
    <source>
        <dbReference type="Proteomes" id="UP000245802"/>
    </source>
</evidence>
<dbReference type="RefSeq" id="WP_029600854.1">
    <property type="nucleotide sequence ID" value="NZ_CP025958.1"/>
</dbReference>
<keyword evidence="5" id="KW-1185">Reference proteome</keyword>
<feature type="region of interest" description="Disordered" evidence="2">
    <location>
        <begin position="311"/>
        <end position="334"/>
    </location>
</feature>
<feature type="domain" description="SWIM-type" evidence="3">
    <location>
        <begin position="58"/>
        <end position="93"/>
    </location>
</feature>
<keyword evidence="1" id="KW-0862">Zinc</keyword>
<dbReference type="EMBL" id="CP025958">
    <property type="protein sequence ID" value="AWM35937.1"/>
    <property type="molecule type" value="Genomic_DNA"/>
</dbReference>
<keyword evidence="1" id="KW-0479">Metal-binding</keyword>
<reference evidence="4 5" key="1">
    <citation type="submission" date="2018-01" db="EMBL/GenBank/DDBJ databases">
        <title>G. obscuriglobus.</title>
        <authorList>
            <person name="Franke J."/>
            <person name="Blomberg W."/>
            <person name="Selmecki A."/>
        </authorList>
    </citation>
    <scope>NUCLEOTIDE SEQUENCE [LARGE SCALE GENOMIC DNA]</scope>
    <source>
        <strain evidence="4 5">DSM 5831</strain>
    </source>
</reference>
<dbReference type="GO" id="GO:0008270">
    <property type="term" value="F:zinc ion binding"/>
    <property type="evidence" value="ECO:0007669"/>
    <property type="project" value="UniProtKB-KW"/>
</dbReference>
<protein>
    <submittedName>
        <fullName evidence="4">TIGR02996 domain-containing protein</fullName>
    </submittedName>
</protein>
<dbReference type="NCBIfam" id="TIGR02996">
    <property type="entry name" value="rpt_mate_G_obs"/>
    <property type="match status" value="1"/>
</dbReference>